<gene>
    <name evidence="4" type="ORF">SAMN05216456_3255</name>
</gene>
<sequence>MTSYRSLLPFVAGLMLSGTVHPAAANDVVETRTFSSSPDAVWNAWSDPELVSKWWGPSGFTAPRVELNFEVGSSTLVCMQAEGTPLMCNTWTYTAIEPETELRFDSRFASKDGTAIAAAAAGLPPGIPDVVLHRITFKPTEAGGTLMTVHETGYTTSEAAALSRQGLVQVLDKMQALIP</sequence>
<evidence type="ECO:0000313" key="4">
    <source>
        <dbReference type="EMBL" id="SFV38094.1"/>
    </source>
</evidence>
<organism evidence="4 5">
    <name type="scientific">Devosia crocina</name>
    <dbReference type="NCBI Taxonomy" id="429728"/>
    <lineage>
        <taxon>Bacteria</taxon>
        <taxon>Pseudomonadati</taxon>
        <taxon>Pseudomonadota</taxon>
        <taxon>Alphaproteobacteria</taxon>
        <taxon>Hyphomicrobiales</taxon>
        <taxon>Devosiaceae</taxon>
        <taxon>Devosia</taxon>
    </lineage>
</organism>
<evidence type="ECO:0000259" key="3">
    <source>
        <dbReference type="Pfam" id="PF08327"/>
    </source>
</evidence>
<keyword evidence="2" id="KW-0732">Signal</keyword>
<evidence type="ECO:0000313" key="5">
    <source>
        <dbReference type="Proteomes" id="UP000199074"/>
    </source>
</evidence>
<accession>A0A1I7NTX2</accession>
<proteinExistence type="inferred from homology"/>
<dbReference type="InterPro" id="IPR023393">
    <property type="entry name" value="START-like_dom_sf"/>
</dbReference>
<dbReference type="Pfam" id="PF08327">
    <property type="entry name" value="AHSA1"/>
    <property type="match status" value="1"/>
</dbReference>
<feature type="signal peptide" evidence="2">
    <location>
        <begin position="1"/>
        <end position="25"/>
    </location>
</feature>
<name>A0A1I7NTX2_9HYPH</name>
<dbReference type="Gene3D" id="3.30.530.20">
    <property type="match status" value="1"/>
</dbReference>
<keyword evidence="5" id="KW-1185">Reference proteome</keyword>
<evidence type="ECO:0000256" key="1">
    <source>
        <dbReference type="ARBA" id="ARBA00006817"/>
    </source>
</evidence>
<dbReference type="InterPro" id="IPR013538">
    <property type="entry name" value="ASHA1/2-like_C"/>
</dbReference>
<feature type="chain" id="PRO_5011665592" evidence="2">
    <location>
        <begin position="26"/>
        <end position="179"/>
    </location>
</feature>
<dbReference type="Proteomes" id="UP000199074">
    <property type="component" value="Unassembled WGS sequence"/>
</dbReference>
<comment type="similarity">
    <text evidence="1">Belongs to the AHA1 family.</text>
</comment>
<dbReference type="OrthoDB" id="9805228at2"/>
<dbReference type="RefSeq" id="WP_092426322.1">
    <property type="nucleotide sequence ID" value="NZ_FPCK01000003.1"/>
</dbReference>
<protein>
    <submittedName>
        <fullName evidence="4">Uncharacterized conserved protein YndB, AHSA1/START domain</fullName>
    </submittedName>
</protein>
<dbReference type="AlphaFoldDB" id="A0A1I7NTX2"/>
<reference evidence="4 5" key="1">
    <citation type="submission" date="2016-10" db="EMBL/GenBank/DDBJ databases">
        <authorList>
            <person name="de Groot N.N."/>
        </authorList>
    </citation>
    <scope>NUCLEOTIDE SEQUENCE [LARGE SCALE GENOMIC DNA]</scope>
    <source>
        <strain evidence="4 5">IPL20</strain>
    </source>
</reference>
<dbReference type="EMBL" id="FPCK01000003">
    <property type="protein sequence ID" value="SFV38094.1"/>
    <property type="molecule type" value="Genomic_DNA"/>
</dbReference>
<dbReference type="CDD" id="cd07814">
    <property type="entry name" value="SRPBCC_CalC_Aha1-like"/>
    <property type="match status" value="1"/>
</dbReference>
<dbReference type="STRING" id="429728.SAMN05216456_3255"/>
<dbReference type="SUPFAM" id="SSF55961">
    <property type="entry name" value="Bet v1-like"/>
    <property type="match status" value="1"/>
</dbReference>
<evidence type="ECO:0000256" key="2">
    <source>
        <dbReference type="SAM" id="SignalP"/>
    </source>
</evidence>
<feature type="domain" description="Activator of Hsp90 ATPase homologue 1/2-like C-terminal" evidence="3">
    <location>
        <begin position="37"/>
        <end position="177"/>
    </location>
</feature>